<dbReference type="Proteomes" id="UP000092993">
    <property type="component" value="Unassembled WGS sequence"/>
</dbReference>
<evidence type="ECO:0000313" key="3">
    <source>
        <dbReference type="Proteomes" id="UP000092993"/>
    </source>
</evidence>
<dbReference type="AlphaFoldDB" id="A0A1C7LTC2"/>
<dbReference type="OrthoDB" id="2573559at2759"/>
<sequence length="86" mass="9542">MTHPDNEGWITWAKSPPRPIPALHGPLSLPYARCPSGAEGTIIEEQDNLSRMIWGLEGEDMPSNRPRADSLPSATSHPRLTKCQRL</sequence>
<evidence type="ECO:0000313" key="2">
    <source>
        <dbReference type="EMBL" id="OBZ67993.1"/>
    </source>
</evidence>
<dbReference type="STRING" id="5627.A0A1C7LTC2"/>
<gene>
    <name evidence="2" type="ORF">A0H81_11737</name>
</gene>
<protein>
    <submittedName>
        <fullName evidence="2">Uncharacterized protein</fullName>
    </submittedName>
</protein>
<organism evidence="2 3">
    <name type="scientific">Grifola frondosa</name>
    <name type="common">Maitake</name>
    <name type="synonym">Polyporus frondosus</name>
    <dbReference type="NCBI Taxonomy" id="5627"/>
    <lineage>
        <taxon>Eukaryota</taxon>
        <taxon>Fungi</taxon>
        <taxon>Dikarya</taxon>
        <taxon>Basidiomycota</taxon>
        <taxon>Agaricomycotina</taxon>
        <taxon>Agaricomycetes</taxon>
        <taxon>Polyporales</taxon>
        <taxon>Grifolaceae</taxon>
        <taxon>Grifola</taxon>
    </lineage>
</organism>
<keyword evidence="3" id="KW-1185">Reference proteome</keyword>
<reference evidence="2 3" key="1">
    <citation type="submission" date="2016-03" db="EMBL/GenBank/DDBJ databases">
        <title>Whole genome sequencing of Grifola frondosa 9006-11.</title>
        <authorList>
            <person name="Min B."/>
            <person name="Park H."/>
            <person name="Kim J.-G."/>
            <person name="Cho H."/>
            <person name="Oh Y.-L."/>
            <person name="Kong W.-S."/>
            <person name="Choi I.-G."/>
        </authorList>
    </citation>
    <scope>NUCLEOTIDE SEQUENCE [LARGE SCALE GENOMIC DNA]</scope>
    <source>
        <strain evidence="2 3">9006-11</strain>
    </source>
</reference>
<evidence type="ECO:0000256" key="1">
    <source>
        <dbReference type="SAM" id="MobiDB-lite"/>
    </source>
</evidence>
<proteinExistence type="predicted"/>
<comment type="caution">
    <text evidence="2">The sequence shown here is derived from an EMBL/GenBank/DDBJ whole genome shotgun (WGS) entry which is preliminary data.</text>
</comment>
<accession>A0A1C7LTC2</accession>
<dbReference type="EMBL" id="LUGG01000022">
    <property type="protein sequence ID" value="OBZ67993.1"/>
    <property type="molecule type" value="Genomic_DNA"/>
</dbReference>
<name>A0A1C7LTC2_GRIFR</name>
<feature type="region of interest" description="Disordered" evidence="1">
    <location>
        <begin position="57"/>
        <end position="86"/>
    </location>
</feature>